<protein>
    <recommendedName>
        <fullName evidence="3">Endonuclease/exonuclease/phosphatase domain-containing protein</fullName>
    </recommendedName>
</protein>
<dbReference type="Gene3D" id="3.60.10.10">
    <property type="entry name" value="Endonuclease/exonuclease/phosphatase"/>
    <property type="match status" value="1"/>
</dbReference>
<reference evidence="4" key="1">
    <citation type="journal article" date="2023" name="Insect Mol. Biol.">
        <title>Genome sequencing provides insights into the evolution of gene families encoding plant cell wall-degrading enzymes in longhorned beetles.</title>
        <authorList>
            <person name="Shin N.R."/>
            <person name="Okamura Y."/>
            <person name="Kirsch R."/>
            <person name="Pauchet Y."/>
        </authorList>
    </citation>
    <scope>NUCLEOTIDE SEQUENCE</scope>
    <source>
        <strain evidence="4">RBIC_L_NR</strain>
    </source>
</reference>
<evidence type="ECO:0000313" key="5">
    <source>
        <dbReference type="Proteomes" id="UP001162156"/>
    </source>
</evidence>
<gene>
    <name evidence="4" type="ORF">NQ314_013194</name>
</gene>
<accession>A0AAV8X7A4</accession>
<feature type="region of interest" description="Disordered" evidence="1">
    <location>
        <begin position="181"/>
        <end position="218"/>
    </location>
</feature>
<dbReference type="EMBL" id="JANEYF010003663">
    <property type="protein sequence ID" value="KAJ8934797.1"/>
    <property type="molecule type" value="Genomic_DNA"/>
</dbReference>
<feature type="compositionally biased region" description="Basic and acidic residues" evidence="1">
    <location>
        <begin position="194"/>
        <end position="206"/>
    </location>
</feature>
<dbReference type="InterPro" id="IPR005135">
    <property type="entry name" value="Endo/exonuclease/phosphatase"/>
</dbReference>
<keyword evidence="5" id="KW-1185">Reference proteome</keyword>
<dbReference type="Pfam" id="PF14529">
    <property type="entry name" value="Exo_endo_phos_2"/>
    <property type="match status" value="1"/>
</dbReference>
<sequence length="265" mass="30787">MASLFSLLLVAPSAKGLRHIAATIKTERKFAEELLKTGKIRIGWVQCEIRKRIQITRCFRCLGHGHRTGECQGEDKAEKSEGFVKLSFDKWQLYGCYISPNIPIEAFKTYIDGIMINIRDNGEQAIFAGDLNAKSITWSSPLTDNREKYIEEWVAELDLVIINSGDVPTFERGSSWSFIDADTDTTENRSNYPKRQEEKRSPELKPPRHQNNNKKAYNIPGREIMQRSKEYWEKIRKFVGKVMQQKKKEERVWNETGVVPWEQQE</sequence>
<proteinExistence type="predicted"/>
<evidence type="ECO:0000259" key="3">
    <source>
        <dbReference type="Pfam" id="PF14529"/>
    </source>
</evidence>
<name>A0AAV8X7A4_9CUCU</name>
<evidence type="ECO:0000313" key="4">
    <source>
        <dbReference type="EMBL" id="KAJ8934797.1"/>
    </source>
</evidence>
<organism evidence="4 5">
    <name type="scientific">Rhamnusium bicolor</name>
    <dbReference type="NCBI Taxonomy" id="1586634"/>
    <lineage>
        <taxon>Eukaryota</taxon>
        <taxon>Metazoa</taxon>
        <taxon>Ecdysozoa</taxon>
        <taxon>Arthropoda</taxon>
        <taxon>Hexapoda</taxon>
        <taxon>Insecta</taxon>
        <taxon>Pterygota</taxon>
        <taxon>Neoptera</taxon>
        <taxon>Endopterygota</taxon>
        <taxon>Coleoptera</taxon>
        <taxon>Polyphaga</taxon>
        <taxon>Cucujiformia</taxon>
        <taxon>Chrysomeloidea</taxon>
        <taxon>Cerambycidae</taxon>
        <taxon>Lepturinae</taxon>
        <taxon>Rhagiini</taxon>
        <taxon>Rhamnusium</taxon>
    </lineage>
</organism>
<feature type="chain" id="PRO_5043687140" description="Endonuclease/exonuclease/phosphatase domain-containing protein" evidence="2">
    <location>
        <begin position="17"/>
        <end position="265"/>
    </location>
</feature>
<dbReference type="SUPFAM" id="SSF56219">
    <property type="entry name" value="DNase I-like"/>
    <property type="match status" value="1"/>
</dbReference>
<evidence type="ECO:0000256" key="1">
    <source>
        <dbReference type="SAM" id="MobiDB-lite"/>
    </source>
</evidence>
<dbReference type="AlphaFoldDB" id="A0AAV8X7A4"/>
<keyword evidence="2" id="KW-0732">Signal</keyword>
<dbReference type="GO" id="GO:0003824">
    <property type="term" value="F:catalytic activity"/>
    <property type="evidence" value="ECO:0007669"/>
    <property type="project" value="InterPro"/>
</dbReference>
<dbReference type="InterPro" id="IPR036691">
    <property type="entry name" value="Endo/exonu/phosph_ase_sf"/>
</dbReference>
<evidence type="ECO:0000256" key="2">
    <source>
        <dbReference type="SAM" id="SignalP"/>
    </source>
</evidence>
<feature type="signal peptide" evidence="2">
    <location>
        <begin position="1"/>
        <end position="16"/>
    </location>
</feature>
<feature type="domain" description="Endonuclease/exonuclease/phosphatase" evidence="3">
    <location>
        <begin position="93"/>
        <end position="181"/>
    </location>
</feature>
<comment type="caution">
    <text evidence="4">The sequence shown here is derived from an EMBL/GenBank/DDBJ whole genome shotgun (WGS) entry which is preliminary data.</text>
</comment>
<dbReference type="Proteomes" id="UP001162156">
    <property type="component" value="Unassembled WGS sequence"/>
</dbReference>